<dbReference type="Pfam" id="PF00012">
    <property type="entry name" value="HSP70"/>
    <property type="match status" value="1"/>
</dbReference>
<proteinExistence type="predicted"/>
<dbReference type="Gene3D" id="3.90.640.10">
    <property type="entry name" value="Actin, Chain A, domain 4"/>
    <property type="match status" value="1"/>
</dbReference>
<protein>
    <submittedName>
        <fullName evidence="4">70-kilodalton heat shock protein</fullName>
    </submittedName>
</protein>
<evidence type="ECO:0000313" key="5">
    <source>
        <dbReference type="Proteomes" id="UP000748756"/>
    </source>
</evidence>
<feature type="region of interest" description="Disordered" evidence="3">
    <location>
        <begin position="1"/>
        <end position="24"/>
    </location>
</feature>
<keyword evidence="5" id="KW-1185">Reference proteome</keyword>
<dbReference type="InterPro" id="IPR043129">
    <property type="entry name" value="ATPase_NBD"/>
</dbReference>
<gene>
    <name evidence="4" type="primary">HSP70_2</name>
    <name evidence="4" type="ORF">BG015_008476</name>
</gene>
<dbReference type="EMBL" id="JAAAUQ010000497">
    <property type="protein sequence ID" value="KAF9149696.1"/>
    <property type="molecule type" value="Genomic_DNA"/>
</dbReference>
<reference evidence="4" key="1">
    <citation type="journal article" date="2020" name="Fungal Divers.">
        <title>Resolving the Mortierellaceae phylogeny through synthesis of multi-gene phylogenetics and phylogenomics.</title>
        <authorList>
            <person name="Vandepol N."/>
            <person name="Liber J."/>
            <person name="Desiro A."/>
            <person name="Na H."/>
            <person name="Kennedy M."/>
            <person name="Barry K."/>
            <person name="Grigoriev I.V."/>
            <person name="Miller A.N."/>
            <person name="O'Donnell K."/>
            <person name="Stajich J.E."/>
            <person name="Bonito G."/>
        </authorList>
    </citation>
    <scope>NUCLEOTIDE SEQUENCE</scope>
    <source>
        <strain evidence="4">NRRL 6426</strain>
    </source>
</reference>
<dbReference type="OrthoDB" id="6281481at2759"/>
<dbReference type="InterPro" id="IPR013126">
    <property type="entry name" value="Hsp_70_fam"/>
</dbReference>
<organism evidence="4 5">
    <name type="scientific">Linnemannia schmuckeri</name>
    <dbReference type="NCBI Taxonomy" id="64567"/>
    <lineage>
        <taxon>Eukaryota</taxon>
        <taxon>Fungi</taxon>
        <taxon>Fungi incertae sedis</taxon>
        <taxon>Mucoromycota</taxon>
        <taxon>Mortierellomycotina</taxon>
        <taxon>Mortierellomycetes</taxon>
        <taxon>Mortierellales</taxon>
        <taxon>Mortierellaceae</taxon>
        <taxon>Linnemannia</taxon>
    </lineage>
</organism>
<dbReference type="PRINTS" id="PR00301">
    <property type="entry name" value="HEATSHOCK70"/>
</dbReference>
<dbReference type="PANTHER" id="PTHR19375">
    <property type="entry name" value="HEAT SHOCK PROTEIN 70KDA"/>
    <property type="match status" value="1"/>
</dbReference>
<evidence type="ECO:0000313" key="4">
    <source>
        <dbReference type="EMBL" id="KAF9149696.1"/>
    </source>
</evidence>
<dbReference type="SUPFAM" id="SSF53067">
    <property type="entry name" value="Actin-like ATPase domain"/>
    <property type="match status" value="1"/>
</dbReference>
<keyword evidence="1" id="KW-0547">Nucleotide-binding</keyword>
<name>A0A9P5VAH1_9FUNG</name>
<evidence type="ECO:0000256" key="2">
    <source>
        <dbReference type="ARBA" id="ARBA00022840"/>
    </source>
</evidence>
<sequence>MHQTGSPRPISEPPSPTFSLLSQPAARTFNARPPRAQRRQPDSTASGIAYKLSMKTTEAKNVLVFDFGSGKSNVSPLRVRDNVVENFAFAGGRQSGGNDIDNRIVADITKGFKCTSKQEISSDYSARLRLRAASEHMSTISLPSRRLLSRLTRSSRKPNDDIFRSNLKHVQEVLKDANVTKSSVDEVFLVGGSSQILKVQQMLSKYFDRKVPNMSSVNLDEAIVYGAAVQGTILYGMTLDKVKDLRVLDKGFPLPLRSSFVALHPIQWGLI</sequence>
<dbReference type="Proteomes" id="UP000748756">
    <property type="component" value="Unassembled WGS sequence"/>
</dbReference>
<accession>A0A9P5VAH1</accession>
<keyword evidence="2" id="KW-0067">ATP-binding</keyword>
<comment type="caution">
    <text evidence="4">The sequence shown here is derived from an EMBL/GenBank/DDBJ whole genome shotgun (WGS) entry which is preliminary data.</text>
</comment>
<dbReference type="AlphaFoldDB" id="A0A9P5VAH1"/>
<keyword evidence="4" id="KW-0346">Stress response</keyword>
<dbReference type="Gene3D" id="3.30.420.40">
    <property type="match status" value="2"/>
</dbReference>
<dbReference type="GO" id="GO:0140662">
    <property type="term" value="F:ATP-dependent protein folding chaperone"/>
    <property type="evidence" value="ECO:0007669"/>
    <property type="project" value="InterPro"/>
</dbReference>
<evidence type="ECO:0000256" key="3">
    <source>
        <dbReference type="SAM" id="MobiDB-lite"/>
    </source>
</evidence>
<dbReference type="GO" id="GO:0005524">
    <property type="term" value="F:ATP binding"/>
    <property type="evidence" value="ECO:0007669"/>
    <property type="project" value="UniProtKB-KW"/>
</dbReference>
<evidence type="ECO:0000256" key="1">
    <source>
        <dbReference type="ARBA" id="ARBA00022741"/>
    </source>
</evidence>